<reference evidence="3 4" key="1">
    <citation type="journal article" date="2018" name="BMC Genomics">
        <title>Genomic comparison of Trypanosoma conorhini and Trypanosoma rangeli to Trypanosoma cruzi strains of high and low virulence.</title>
        <authorList>
            <person name="Bradwell K.R."/>
            <person name="Koparde V.N."/>
            <person name="Matveyev A.V."/>
            <person name="Serrano M.G."/>
            <person name="Alves J.M."/>
            <person name="Parikh H."/>
            <person name="Huang B."/>
            <person name="Lee V."/>
            <person name="Espinosa-Alvarez O."/>
            <person name="Ortiz P.A."/>
            <person name="Costa-Martins A.G."/>
            <person name="Teixeira M.M."/>
            <person name="Buck G.A."/>
        </authorList>
    </citation>
    <scope>NUCLEOTIDE SEQUENCE [LARGE SCALE GENOMIC DNA]</scope>
    <source>
        <strain evidence="3 4">AM80</strain>
    </source>
</reference>
<dbReference type="EMBL" id="MKGL01000265">
    <property type="protein sequence ID" value="RNF01645.1"/>
    <property type="molecule type" value="Genomic_DNA"/>
</dbReference>
<dbReference type="VEuPathDB" id="TriTrypDB:TRSC58_07070"/>
<evidence type="ECO:0008006" key="5">
    <source>
        <dbReference type="Google" id="ProtNLM"/>
    </source>
</evidence>
<proteinExistence type="predicted"/>
<keyword evidence="1" id="KW-0175">Coiled coil</keyword>
<dbReference type="GO" id="GO:0035082">
    <property type="term" value="P:axoneme assembly"/>
    <property type="evidence" value="ECO:0007669"/>
    <property type="project" value="InterPro"/>
</dbReference>
<keyword evidence="4" id="KW-1185">Reference proteome</keyword>
<organism evidence="3 4">
    <name type="scientific">Trypanosoma rangeli</name>
    <dbReference type="NCBI Taxonomy" id="5698"/>
    <lineage>
        <taxon>Eukaryota</taxon>
        <taxon>Discoba</taxon>
        <taxon>Euglenozoa</taxon>
        <taxon>Kinetoplastea</taxon>
        <taxon>Metakinetoplastina</taxon>
        <taxon>Trypanosomatida</taxon>
        <taxon>Trypanosomatidae</taxon>
        <taxon>Trypanosoma</taxon>
        <taxon>Herpetosoma</taxon>
    </lineage>
</organism>
<evidence type="ECO:0000313" key="3">
    <source>
        <dbReference type="EMBL" id="RNF01645.1"/>
    </source>
</evidence>
<dbReference type="PANTHER" id="PTHR16275">
    <property type="entry name" value="COILED-COIL DOMAIN-CONTAINING PROTEIN 40"/>
    <property type="match status" value="1"/>
</dbReference>
<feature type="coiled-coil region" evidence="1">
    <location>
        <begin position="443"/>
        <end position="576"/>
    </location>
</feature>
<feature type="compositionally biased region" description="Basic and acidic residues" evidence="2">
    <location>
        <begin position="93"/>
        <end position="107"/>
    </location>
</feature>
<gene>
    <name evidence="3" type="ORF">TraAM80_06878</name>
</gene>
<evidence type="ECO:0000256" key="1">
    <source>
        <dbReference type="SAM" id="Coils"/>
    </source>
</evidence>
<feature type="region of interest" description="Disordered" evidence="2">
    <location>
        <begin position="80"/>
        <end position="107"/>
    </location>
</feature>
<evidence type="ECO:0000256" key="2">
    <source>
        <dbReference type="SAM" id="MobiDB-lite"/>
    </source>
</evidence>
<accession>A0A3R7RFG2</accession>
<dbReference type="Pfam" id="PF08647">
    <property type="entry name" value="BRE1"/>
    <property type="match status" value="1"/>
</dbReference>
<feature type="coiled-coil region" evidence="1">
    <location>
        <begin position="602"/>
        <end position="629"/>
    </location>
</feature>
<dbReference type="OMA" id="RMQRIQK"/>
<dbReference type="RefSeq" id="XP_029236453.1">
    <property type="nucleotide sequence ID" value="XM_029383701.1"/>
</dbReference>
<feature type="coiled-coil region" evidence="1">
    <location>
        <begin position="387"/>
        <end position="414"/>
    </location>
</feature>
<evidence type="ECO:0000313" key="4">
    <source>
        <dbReference type="Proteomes" id="UP000283634"/>
    </source>
</evidence>
<dbReference type="PANTHER" id="PTHR16275:SF8">
    <property type="entry name" value="COILED-COIL DOMAIN-CONTAINING PROTEIN 40"/>
    <property type="match status" value="1"/>
</dbReference>
<comment type="caution">
    <text evidence="3">The sequence shown here is derived from an EMBL/GenBank/DDBJ whole genome shotgun (WGS) entry which is preliminary data.</text>
</comment>
<sequence>MAETPYEVTSDVSELDPESLVLAPVQQRIEAQLRKHLQEVSQQLYDVKNELVTVQKEREEYGVELYNAQQHLAKLQETLEKHHEKHTSVQQQYEEKLQEREELSTQADSLRKDIEDHQRQYERQQADLVKLTETLVKVKEFNEQLKNEVHVERRAAYKTEEDITNLEREKLKQDNLIDALEKKVIIVDEEVATVDTQIKNQQNETKNAREILAEALAEMESINFEKKQLVQQWKSTLIGMQRRHEAMKKTEEALRQQKDDLQALENEITGCRKDIHSVQTETAKLTQFMSRVDNEVVVLEKQIDALVERKEKSAQAYAMLKNDIEQTDVETKKLEYEARTHANEVTDIDRKIQKCARDIRSMENDIIESLSKQTTLEQEGHGTLQEIEKIKDSIRAKELQVTQMENELARIRVDTLQAQLHNDTLKSTLGELERELRSRGTMIERMQMNIRRRHDEIDRKQKQLDQLNHQYEELVAAQCSDKGEHIGPLETTINSLSKAITEKVNENEALQQEWIKLQTDLVNCKNNANNVNEAILELQAEATVLTQKKDRLLVNIAKEKEEITTLESKANAMHLEMKKVNTQLSKNFEDQKNIANEAFLLENDIIRRLQEKKREAIELEVKVGETRQAKADLLEQIMNCERDILFWERKIQIAKETEMALDPTVGRAEVEKMRKEIGIMGKRMSELQREQRFLIDEMQRSIDHREIIRTKGQAIQTATKKNKRGATRLDVDKESTRMFRELNEKRQEAQLKEKLIRESLAAIEKKTNEVETTQREVENLDEQITELQAQLASTQKESDQLEDEKRIKNTTLQRLRDAEKGTYKLSVNPEELNKEISQLEEKRQTLMEIMEDLTNRYPELAEDLSNIASTLS</sequence>
<dbReference type="GeneID" id="40330811"/>
<dbReference type="OrthoDB" id="188741at2759"/>
<dbReference type="AlphaFoldDB" id="A0A3R7RFG2"/>
<dbReference type="InterPro" id="IPR037386">
    <property type="entry name" value="CCDC40"/>
</dbReference>
<dbReference type="Gene3D" id="1.10.287.1490">
    <property type="match status" value="1"/>
</dbReference>
<name>A0A3R7RFG2_TRYRA</name>
<feature type="coiled-coil region" evidence="1">
    <location>
        <begin position="756"/>
        <end position="856"/>
    </location>
</feature>
<dbReference type="Proteomes" id="UP000283634">
    <property type="component" value="Unassembled WGS sequence"/>
</dbReference>
<dbReference type="GO" id="GO:0005737">
    <property type="term" value="C:cytoplasm"/>
    <property type="evidence" value="ECO:0007669"/>
    <property type="project" value="TreeGrafter"/>
</dbReference>
<protein>
    <recommendedName>
        <fullName evidence="5">Coiled-coil domain-containing protein 40</fullName>
    </recommendedName>
</protein>